<proteinExistence type="predicted"/>
<keyword evidence="3" id="KW-1185">Reference proteome</keyword>
<feature type="compositionally biased region" description="Low complexity" evidence="1">
    <location>
        <begin position="10"/>
        <end position="46"/>
    </location>
</feature>
<accession>A0A2J6SLL6</accession>
<dbReference type="EMBL" id="KZ613912">
    <property type="protein sequence ID" value="PMD51648.1"/>
    <property type="molecule type" value="Genomic_DNA"/>
</dbReference>
<protein>
    <submittedName>
        <fullName evidence="2">Uncharacterized protein</fullName>
    </submittedName>
</protein>
<sequence>CLCNTPRTISGSGSFSSPGSGSGSGSSSSSGFGSGSDSGLPSSGKTLLRFRPRFPLPLTTSLAARAARAATISSKLITFPWPFPSTIDLVDLRTLASLFIFFNSCFS</sequence>
<dbReference type="InParanoid" id="A0A2J6SLL6"/>
<evidence type="ECO:0000313" key="3">
    <source>
        <dbReference type="Proteomes" id="UP000235371"/>
    </source>
</evidence>
<organism evidence="2 3">
    <name type="scientific">Hyaloscypha bicolor E</name>
    <dbReference type="NCBI Taxonomy" id="1095630"/>
    <lineage>
        <taxon>Eukaryota</taxon>
        <taxon>Fungi</taxon>
        <taxon>Dikarya</taxon>
        <taxon>Ascomycota</taxon>
        <taxon>Pezizomycotina</taxon>
        <taxon>Leotiomycetes</taxon>
        <taxon>Helotiales</taxon>
        <taxon>Hyaloscyphaceae</taxon>
        <taxon>Hyaloscypha</taxon>
        <taxon>Hyaloscypha bicolor</taxon>
    </lineage>
</organism>
<name>A0A2J6SLL6_9HELO</name>
<evidence type="ECO:0000313" key="2">
    <source>
        <dbReference type="EMBL" id="PMD51648.1"/>
    </source>
</evidence>
<gene>
    <name evidence="2" type="ORF">K444DRAFT_235983</name>
</gene>
<reference evidence="2 3" key="1">
    <citation type="submission" date="2016-04" db="EMBL/GenBank/DDBJ databases">
        <title>A degradative enzymes factory behind the ericoid mycorrhizal symbiosis.</title>
        <authorList>
            <consortium name="DOE Joint Genome Institute"/>
            <person name="Martino E."/>
            <person name="Morin E."/>
            <person name="Grelet G."/>
            <person name="Kuo A."/>
            <person name="Kohler A."/>
            <person name="Daghino S."/>
            <person name="Barry K."/>
            <person name="Choi C."/>
            <person name="Cichocki N."/>
            <person name="Clum A."/>
            <person name="Copeland A."/>
            <person name="Hainaut M."/>
            <person name="Haridas S."/>
            <person name="Labutti K."/>
            <person name="Lindquist E."/>
            <person name="Lipzen A."/>
            <person name="Khouja H.-R."/>
            <person name="Murat C."/>
            <person name="Ohm R."/>
            <person name="Olson A."/>
            <person name="Spatafora J."/>
            <person name="Veneault-Fourrey C."/>
            <person name="Henrissat B."/>
            <person name="Grigoriev I."/>
            <person name="Martin F."/>
            <person name="Perotto S."/>
        </authorList>
    </citation>
    <scope>NUCLEOTIDE SEQUENCE [LARGE SCALE GENOMIC DNA]</scope>
    <source>
        <strain evidence="2 3">E</strain>
    </source>
</reference>
<dbReference type="RefSeq" id="XP_024728552.1">
    <property type="nucleotide sequence ID" value="XM_024871277.1"/>
</dbReference>
<dbReference type="Proteomes" id="UP000235371">
    <property type="component" value="Unassembled WGS sequence"/>
</dbReference>
<feature type="region of interest" description="Disordered" evidence="1">
    <location>
        <begin position="1"/>
        <end position="46"/>
    </location>
</feature>
<feature type="non-terminal residue" evidence="2">
    <location>
        <position position="1"/>
    </location>
</feature>
<dbReference type="AlphaFoldDB" id="A0A2J6SLL6"/>
<evidence type="ECO:0000256" key="1">
    <source>
        <dbReference type="SAM" id="MobiDB-lite"/>
    </source>
</evidence>
<dbReference type="GeneID" id="36579359"/>